<organism evidence="10">
    <name type="scientific">hydrothermal vent metagenome</name>
    <dbReference type="NCBI Taxonomy" id="652676"/>
    <lineage>
        <taxon>unclassified sequences</taxon>
        <taxon>metagenomes</taxon>
        <taxon>ecological metagenomes</taxon>
    </lineage>
</organism>
<keyword evidence="5 7" id="KW-0472">Membrane</keyword>
<evidence type="ECO:0000259" key="8">
    <source>
        <dbReference type="Pfam" id="PF02687"/>
    </source>
</evidence>
<feature type="transmembrane region" description="Helical" evidence="7">
    <location>
        <begin position="362"/>
        <end position="387"/>
    </location>
</feature>
<dbReference type="InterPro" id="IPR003838">
    <property type="entry name" value="ABC3_permease_C"/>
</dbReference>
<protein>
    <submittedName>
        <fullName evidence="10">ABC-type antimicrobial peptide transport system, permease component</fullName>
    </submittedName>
</protein>
<dbReference type="PANTHER" id="PTHR30572">
    <property type="entry name" value="MEMBRANE COMPONENT OF TRANSPORTER-RELATED"/>
    <property type="match status" value="1"/>
</dbReference>
<feature type="domain" description="ABC3 transporter permease C-terminal" evidence="8">
    <location>
        <begin position="279"/>
        <end position="392"/>
    </location>
</feature>
<dbReference type="AlphaFoldDB" id="A0A3B0ZSL2"/>
<evidence type="ECO:0000256" key="6">
    <source>
        <dbReference type="ARBA" id="ARBA00038076"/>
    </source>
</evidence>
<gene>
    <name evidence="10" type="ORF">MNBD_GAMMA21-3014</name>
</gene>
<keyword evidence="4 7" id="KW-1133">Transmembrane helix</keyword>
<feature type="transmembrane region" description="Helical" evidence="7">
    <location>
        <begin position="320"/>
        <end position="350"/>
    </location>
</feature>
<feature type="domain" description="MacB-like periplasmic core" evidence="9">
    <location>
        <begin position="21"/>
        <end position="242"/>
    </location>
</feature>
<name>A0A3B0ZSL2_9ZZZZ</name>
<evidence type="ECO:0000256" key="7">
    <source>
        <dbReference type="SAM" id="Phobius"/>
    </source>
</evidence>
<evidence type="ECO:0000256" key="5">
    <source>
        <dbReference type="ARBA" id="ARBA00023136"/>
    </source>
</evidence>
<dbReference type="InterPro" id="IPR025857">
    <property type="entry name" value="MacB_PCD"/>
</dbReference>
<comment type="subcellular location">
    <subcellularLocation>
        <location evidence="1">Cell membrane</location>
        <topology evidence="1">Multi-pass membrane protein</topology>
    </subcellularLocation>
</comment>
<evidence type="ECO:0000259" key="9">
    <source>
        <dbReference type="Pfam" id="PF12704"/>
    </source>
</evidence>
<evidence type="ECO:0000313" key="10">
    <source>
        <dbReference type="EMBL" id="VAW94681.1"/>
    </source>
</evidence>
<reference evidence="10" key="1">
    <citation type="submission" date="2018-06" db="EMBL/GenBank/DDBJ databases">
        <authorList>
            <person name="Zhirakovskaya E."/>
        </authorList>
    </citation>
    <scope>NUCLEOTIDE SEQUENCE</scope>
</reference>
<comment type="similarity">
    <text evidence="6">Belongs to the ABC-4 integral membrane protein family.</text>
</comment>
<evidence type="ECO:0000256" key="1">
    <source>
        <dbReference type="ARBA" id="ARBA00004651"/>
    </source>
</evidence>
<dbReference type="InterPro" id="IPR050250">
    <property type="entry name" value="Macrolide_Exporter_MacB"/>
</dbReference>
<dbReference type="PANTHER" id="PTHR30572:SF4">
    <property type="entry name" value="ABC TRANSPORTER PERMEASE YTRF"/>
    <property type="match status" value="1"/>
</dbReference>
<dbReference type="Pfam" id="PF02687">
    <property type="entry name" value="FtsX"/>
    <property type="match status" value="1"/>
</dbReference>
<feature type="transmembrane region" description="Helical" evidence="7">
    <location>
        <begin position="21"/>
        <end position="41"/>
    </location>
</feature>
<dbReference type="GO" id="GO:0022857">
    <property type="term" value="F:transmembrane transporter activity"/>
    <property type="evidence" value="ECO:0007669"/>
    <property type="project" value="TreeGrafter"/>
</dbReference>
<proteinExistence type="inferred from homology"/>
<dbReference type="GO" id="GO:0005886">
    <property type="term" value="C:plasma membrane"/>
    <property type="evidence" value="ECO:0007669"/>
    <property type="project" value="UniProtKB-SubCell"/>
</dbReference>
<sequence length="399" mass="42706">MLLNDFIKLTSSSLWAQKLRSFLTMLGIAVGIAAVVLLTSIGEGVHKYILAEFTQFGTTIVGINPGKTTTMGLSVGVFGSVRPLSIEDAEALKRLPFAESVVGLVQGNAEIEGNKRTRRTTVYGSGPDFPKTFNMPVRLGRFLPKDDPIAPRAFAVLGSKVKQELFGNKNPLGQRIRIGGDRYRVIGVMEAKGQVLGFDLDDTVYIPLARGLSLFNREGLVEIDMLYREGVPVDKVVAGIKRVLTARHGREDYTITTQEQMLDVLGSILNVLTIAVGAIGGISLLVGGIGIITIMTINVNERISEIGLIRALGGRHSQILFLFLGEAIVLSAIGGLFGLILGIGIGQLLGIIFPALPIHTPWIFVIMAEAMAILIGLAAGVVPALYAAKLDPVEALRAE</sequence>
<keyword evidence="2" id="KW-1003">Cell membrane</keyword>
<evidence type="ECO:0000256" key="2">
    <source>
        <dbReference type="ARBA" id="ARBA00022475"/>
    </source>
</evidence>
<dbReference type="Pfam" id="PF12704">
    <property type="entry name" value="MacB_PCD"/>
    <property type="match status" value="1"/>
</dbReference>
<feature type="transmembrane region" description="Helical" evidence="7">
    <location>
        <begin position="268"/>
        <end position="299"/>
    </location>
</feature>
<evidence type="ECO:0000256" key="3">
    <source>
        <dbReference type="ARBA" id="ARBA00022692"/>
    </source>
</evidence>
<evidence type="ECO:0000256" key="4">
    <source>
        <dbReference type="ARBA" id="ARBA00022989"/>
    </source>
</evidence>
<dbReference type="EMBL" id="UOFR01000029">
    <property type="protein sequence ID" value="VAW94681.1"/>
    <property type="molecule type" value="Genomic_DNA"/>
</dbReference>
<accession>A0A3B0ZSL2</accession>
<keyword evidence="3 7" id="KW-0812">Transmembrane</keyword>